<evidence type="ECO:0000313" key="5">
    <source>
        <dbReference type="EMBL" id="AKL98080.1"/>
    </source>
</evidence>
<dbReference type="InterPro" id="IPR027303">
    <property type="entry name" value="Gln_synth_gly_rich_site"/>
</dbReference>
<dbReference type="InterPro" id="IPR022147">
    <property type="entry name" value="GSIII_N"/>
</dbReference>
<proteinExistence type="inferred from homology"/>
<dbReference type="KEGG" id="epo:Epro_0701"/>
<dbReference type="STRING" id="1408281.Epro_0701"/>
<dbReference type="GO" id="GO:0006542">
    <property type="term" value="P:glutamine biosynthetic process"/>
    <property type="evidence" value="ECO:0007669"/>
    <property type="project" value="InterPro"/>
</dbReference>
<dbReference type="PROSITE" id="PS00181">
    <property type="entry name" value="GLNA_ATP"/>
    <property type="match status" value="1"/>
</dbReference>
<dbReference type="Pfam" id="PF00120">
    <property type="entry name" value="Gln-synt_C"/>
    <property type="match status" value="1"/>
</dbReference>
<dbReference type="InterPro" id="IPR008147">
    <property type="entry name" value="Gln_synt_N"/>
</dbReference>
<dbReference type="PANTHER" id="PTHR42974:SF1">
    <property type="entry name" value="TYPE-3 GLUTAMINE SYNTHETASE"/>
    <property type="match status" value="1"/>
</dbReference>
<dbReference type="AlphaFoldDB" id="A0A0G3WJM3"/>
<evidence type="ECO:0000256" key="1">
    <source>
        <dbReference type="PROSITE-ProRule" id="PRU01330"/>
    </source>
</evidence>
<feature type="domain" description="GS catalytic" evidence="4">
    <location>
        <begin position="160"/>
        <end position="592"/>
    </location>
</feature>
<dbReference type="EMBL" id="CP009498">
    <property type="protein sequence ID" value="AKL98080.1"/>
    <property type="molecule type" value="Genomic_DNA"/>
</dbReference>
<evidence type="ECO:0000256" key="2">
    <source>
        <dbReference type="RuleBase" id="RU000384"/>
    </source>
</evidence>
<dbReference type="SMART" id="SM01230">
    <property type="entry name" value="Gln-synt_C"/>
    <property type="match status" value="1"/>
</dbReference>
<dbReference type="SUPFAM" id="SSF55931">
    <property type="entry name" value="Glutamine synthetase/guanido kinase"/>
    <property type="match status" value="1"/>
</dbReference>
<organism evidence="5 6">
    <name type="scientific">Endomicrobium proavitum</name>
    <dbReference type="NCBI Taxonomy" id="1408281"/>
    <lineage>
        <taxon>Bacteria</taxon>
        <taxon>Pseudomonadati</taxon>
        <taxon>Elusimicrobiota</taxon>
        <taxon>Endomicrobiia</taxon>
        <taxon>Endomicrobiales</taxon>
        <taxon>Endomicrobiaceae</taxon>
        <taxon>Endomicrobium</taxon>
    </lineage>
</organism>
<keyword evidence="6" id="KW-1185">Reference proteome</keyword>
<dbReference type="OrthoDB" id="9807095at2"/>
<sequence length="698" mass="77556">MRSIHDYYGELVFNKKVMEQKLSKNVYKKLAAAVDNLEPLDQTIAGEVAHAMKEWALENGATHFTHWFQPQRGGTAQKHDSFIDYGEGGQIIERFSASQLVQSEPDASSFPSGGIRSTFEARGYTAWDPTSPAFLLEAGKTKTLVIPSVFLSWTGEVLDLKTPLLRSISVLSEKAIALQKLIGNKNAKQIKVFAGIEQEYFLLSKEAVKNRPDIPVTGRTLFGNAPAKGQQMEDHYFGNIKENVLKFMEEVDYELYRKGIPVKTRHNEVAPNQFELAPLHQEANLAIDNNLQVMETLKNVADKHGLVALLHEKPFAGVNGSGKHYNWSIGDNTGANYFEPSKSPLKNISFLLALSAVLLGVKKFGGILRASVADAGNDHRLGANEAPPAIMSVYLGEFVNDLLDSIEKAGAFDETKVNEIILGVQTLPKINKDYSDRNRTSPVAFTGNKFEFRALGSNANPAEAGTTLNLLAAYGFDEIFNRISAKKEGDVKQIALEVIKEIIKETKSVRFEKNGYSEEWHKEAEKRGLPNTKNTPDALKQYFAKDIVAAFEKYKILSEKELKAKTEVKLENYIKIKDIEYKYAIKVINTLILPAILKQISKLAKASKNLGKIDIVSESINKNLNALVEIYDEVSGLCANLSKFVSEAHGEVLPTAEKYAAEGANFLNALREKIDVAEDLVADEYWPLTSYQKLLNAF</sequence>
<dbReference type="Pfam" id="PF18318">
    <property type="entry name" value="Gln-synt_C-ter"/>
    <property type="match status" value="1"/>
</dbReference>
<dbReference type="PANTHER" id="PTHR42974">
    <property type="entry name" value="GLUTAMINE SYNTHETASE"/>
    <property type="match status" value="1"/>
</dbReference>
<comment type="similarity">
    <text evidence="1 2">Belongs to the glutamine synthetase family.</text>
</comment>
<dbReference type="InterPro" id="IPR052725">
    <property type="entry name" value="GS_Type-3"/>
</dbReference>
<dbReference type="PROSITE" id="PS51986">
    <property type="entry name" value="GS_BETA_GRASP"/>
    <property type="match status" value="1"/>
</dbReference>
<dbReference type="InterPro" id="IPR008146">
    <property type="entry name" value="Gln_synth_cat_dom"/>
</dbReference>
<protein>
    <submittedName>
        <fullName evidence="5">Glutamine synthetase</fullName>
    </submittedName>
</protein>
<name>A0A0G3WJM3_9BACT</name>
<dbReference type="Pfam" id="PF12437">
    <property type="entry name" value="GSIII_N"/>
    <property type="match status" value="1"/>
</dbReference>
<dbReference type="Gene3D" id="3.30.590.10">
    <property type="entry name" value="Glutamine synthetase/guanido kinase, catalytic domain"/>
    <property type="match status" value="1"/>
</dbReference>
<reference evidence="5 6" key="1">
    <citation type="submission" date="2014-09" db="EMBL/GenBank/DDBJ databases">
        <title>Complete genome sequence of Endomicrobium proavitum.</title>
        <authorList>
            <person name="Zheng H."/>
        </authorList>
    </citation>
    <scope>NUCLEOTIDE SEQUENCE [LARGE SCALE GENOMIC DNA]</scope>
    <source>
        <strain evidence="5 6">Rsa215</strain>
    </source>
</reference>
<feature type="domain" description="GS beta-grasp" evidence="3">
    <location>
        <begin position="62"/>
        <end position="155"/>
    </location>
</feature>
<dbReference type="GO" id="GO:0004356">
    <property type="term" value="F:glutamine synthetase activity"/>
    <property type="evidence" value="ECO:0007669"/>
    <property type="project" value="InterPro"/>
</dbReference>
<dbReference type="InterPro" id="IPR040577">
    <property type="entry name" value="Gln-synt_C"/>
</dbReference>
<dbReference type="PATRIC" id="fig|1408281.3.peg.719"/>
<dbReference type="InterPro" id="IPR014746">
    <property type="entry name" value="Gln_synth/guanido_kin_cat_dom"/>
</dbReference>
<dbReference type="Gene3D" id="1.20.120.1560">
    <property type="match status" value="1"/>
</dbReference>
<evidence type="ECO:0000259" key="4">
    <source>
        <dbReference type="PROSITE" id="PS51987"/>
    </source>
</evidence>
<gene>
    <name evidence="5" type="primary">glnA</name>
    <name evidence="5" type="ORF">Epro_0701</name>
</gene>
<dbReference type="PROSITE" id="PS51987">
    <property type="entry name" value="GS_CATALYTIC"/>
    <property type="match status" value="1"/>
</dbReference>
<evidence type="ECO:0000259" key="3">
    <source>
        <dbReference type="PROSITE" id="PS51986"/>
    </source>
</evidence>
<accession>A0A0G3WJM3</accession>
<dbReference type="RefSeq" id="WP_052570627.1">
    <property type="nucleotide sequence ID" value="NZ_CP009498.1"/>
</dbReference>
<dbReference type="Proteomes" id="UP000035337">
    <property type="component" value="Chromosome"/>
</dbReference>
<evidence type="ECO:0000313" key="6">
    <source>
        <dbReference type="Proteomes" id="UP000035337"/>
    </source>
</evidence>